<dbReference type="GO" id="GO:0003887">
    <property type="term" value="F:DNA-directed DNA polymerase activity"/>
    <property type="evidence" value="ECO:0007669"/>
    <property type="project" value="UniProtKB-EC"/>
</dbReference>
<dbReference type="GO" id="GO:0003964">
    <property type="term" value="F:RNA-directed DNA polymerase activity"/>
    <property type="evidence" value="ECO:0007669"/>
    <property type="project" value="UniProtKB-EC"/>
</dbReference>
<feature type="domain" description="Integrase catalytic" evidence="6">
    <location>
        <begin position="30"/>
        <end position="196"/>
    </location>
</feature>
<dbReference type="Proteomes" id="UP000765509">
    <property type="component" value="Unassembled WGS sequence"/>
</dbReference>
<dbReference type="GO" id="GO:0005634">
    <property type="term" value="C:nucleus"/>
    <property type="evidence" value="ECO:0007669"/>
    <property type="project" value="UniProtKB-ARBA"/>
</dbReference>
<gene>
    <name evidence="7" type="ORF">O181_084364</name>
</gene>
<dbReference type="InterPro" id="IPR057670">
    <property type="entry name" value="SH3_retrovirus"/>
</dbReference>
<dbReference type="GO" id="GO:0003723">
    <property type="term" value="F:RNA binding"/>
    <property type="evidence" value="ECO:0007669"/>
    <property type="project" value="UniProtKB-KW"/>
</dbReference>
<feature type="region of interest" description="Disordered" evidence="5">
    <location>
        <begin position="296"/>
        <end position="321"/>
    </location>
</feature>
<dbReference type="PANTHER" id="PTHR42648:SF18">
    <property type="entry name" value="RETROTRANSPOSON, UNCLASSIFIED-LIKE PROTEIN"/>
    <property type="match status" value="1"/>
</dbReference>
<dbReference type="InterPro" id="IPR036397">
    <property type="entry name" value="RNaseH_sf"/>
</dbReference>
<dbReference type="GO" id="GO:0015074">
    <property type="term" value="P:DNA integration"/>
    <property type="evidence" value="ECO:0007669"/>
    <property type="project" value="InterPro"/>
</dbReference>
<evidence type="ECO:0000256" key="2">
    <source>
        <dbReference type="ARBA" id="ARBA00022884"/>
    </source>
</evidence>
<dbReference type="Pfam" id="PF25597">
    <property type="entry name" value="SH3_retrovirus"/>
    <property type="match status" value="1"/>
</dbReference>
<evidence type="ECO:0000313" key="7">
    <source>
        <dbReference type="EMBL" id="MBW0544649.1"/>
    </source>
</evidence>
<dbReference type="InterPro" id="IPR001584">
    <property type="entry name" value="Integrase_cat-core"/>
</dbReference>
<dbReference type="OrthoDB" id="3243429at2759"/>
<keyword evidence="1" id="KW-0815">Transposition</keyword>
<dbReference type="PROSITE" id="PS50994">
    <property type="entry name" value="INTEGRASE"/>
    <property type="match status" value="1"/>
</dbReference>
<dbReference type="InterPro" id="IPR012337">
    <property type="entry name" value="RNaseH-like_sf"/>
</dbReference>
<protein>
    <recommendedName>
        <fullName evidence="6">Integrase catalytic domain-containing protein</fullName>
    </recommendedName>
</protein>
<comment type="catalytic activity">
    <reaction evidence="3">
        <text>DNA(n) + a 2'-deoxyribonucleoside 5'-triphosphate = DNA(n+1) + diphosphate</text>
        <dbReference type="Rhea" id="RHEA:22508"/>
        <dbReference type="Rhea" id="RHEA-COMP:17339"/>
        <dbReference type="Rhea" id="RHEA-COMP:17340"/>
        <dbReference type="ChEBI" id="CHEBI:33019"/>
        <dbReference type="ChEBI" id="CHEBI:61560"/>
        <dbReference type="ChEBI" id="CHEBI:173112"/>
        <dbReference type="EC" id="2.7.7.49"/>
    </reaction>
</comment>
<dbReference type="EMBL" id="AVOT02049488">
    <property type="protein sequence ID" value="MBW0544649.1"/>
    <property type="molecule type" value="Genomic_DNA"/>
</dbReference>
<reference evidence="7" key="1">
    <citation type="submission" date="2021-03" db="EMBL/GenBank/DDBJ databases">
        <title>Draft genome sequence of rust myrtle Austropuccinia psidii MF-1, a brazilian biotype.</title>
        <authorList>
            <person name="Quecine M.C."/>
            <person name="Pachon D.M.R."/>
            <person name="Bonatelli M.L."/>
            <person name="Correr F.H."/>
            <person name="Franceschini L.M."/>
            <person name="Leite T.F."/>
            <person name="Margarido G.R.A."/>
            <person name="Almeida C.A."/>
            <person name="Ferrarezi J.A."/>
            <person name="Labate C.A."/>
        </authorList>
    </citation>
    <scope>NUCLEOTIDE SEQUENCE</scope>
    <source>
        <strain evidence="7">MF-1</strain>
    </source>
</reference>
<dbReference type="Gene3D" id="3.30.420.10">
    <property type="entry name" value="Ribonuclease H-like superfamily/Ribonuclease H"/>
    <property type="match status" value="1"/>
</dbReference>
<comment type="caution">
    <text evidence="7">The sequence shown here is derived from an EMBL/GenBank/DDBJ whole genome shotgun (WGS) entry which is preliminary data.</text>
</comment>
<organism evidence="7 8">
    <name type="scientific">Austropuccinia psidii MF-1</name>
    <dbReference type="NCBI Taxonomy" id="1389203"/>
    <lineage>
        <taxon>Eukaryota</taxon>
        <taxon>Fungi</taxon>
        <taxon>Dikarya</taxon>
        <taxon>Basidiomycota</taxon>
        <taxon>Pucciniomycotina</taxon>
        <taxon>Pucciniomycetes</taxon>
        <taxon>Pucciniales</taxon>
        <taxon>Sphaerophragmiaceae</taxon>
        <taxon>Austropuccinia</taxon>
    </lineage>
</organism>
<sequence length="338" mass="38448">MGPPTFEKDHCGICTRGNMTLKPFKSHFKAVKEPLDCLQLDLVGPISPPSISGHHFSLTIVDQFTSFKVVRFLKNKSDAIKELTIVKNLIETAQDRKIKKVFSKRGGEFANLEFKQLANESGFIHVTSPPYTPQVNGFSERTNRTILEKARCLLLGANLPNKYLEEVVNHANFLINLIPTPSRNNQSPLYLWTGNAPTIKRIRTFGCKVVFAIPREKRPRKLTPTGEVGILFAFNYKSPVYRILKLKDNKVFSTTHVIFFENDFQCPNSIPKTKENKLFFSDVERLQSHEDTFFDCQEHPTDEAPSHSNDESASRTNDSSVEVVVMIKTQQDQLQKSM</sequence>
<dbReference type="PANTHER" id="PTHR42648">
    <property type="entry name" value="TRANSPOSASE, PUTATIVE-RELATED"/>
    <property type="match status" value="1"/>
</dbReference>
<evidence type="ECO:0000313" key="8">
    <source>
        <dbReference type="Proteomes" id="UP000765509"/>
    </source>
</evidence>
<keyword evidence="8" id="KW-1185">Reference proteome</keyword>
<evidence type="ECO:0000259" key="6">
    <source>
        <dbReference type="PROSITE" id="PS50994"/>
    </source>
</evidence>
<name>A0A9Q3FT01_9BASI</name>
<keyword evidence="2" id="KW-0694">RNA-binding</keyword>
<evidence type="ECO:0000256" key="1">
    <source>
        <dbReference type="ARBA" id="ARBA00022578"/>
    </source>
</evidence>
<dbReference type="SUPFAM" id="SSF53098">
    <property type="entry name" value="Ribonuclease H-like"/>
    <property type="match status" value="1"/>
</dbReference>
<evidence type="ECO:0000256" key="5">
    <source>
        <dbReference type="SAM" id="MobiDB-lite"/>
    </source>
</evidence>
<dbReference type="GO" id="GO:0032196">
    <property type="term" value="P:transposition"/>
    <property type="evidence" value="ECO:0007669"/>
    <property type="project" value="UniProtKB-KW"/>
</dbReference>
<comment type="catalytic activity">
    <reaction evidence="4">
        <text>DNA(n) + a 2'-deoxyribonucleoside 5'-triphosphate = DNA(n+1) + diphosphate</text>
        <dbReference type="Rhea" id="RHEA:22508"/>
        <dbReference type="Rhea" id="RHEA-COMP:17339"/>
        <dbReference type="Rhea" id="RHEA-COMP:17340"/>
        <dbReference type="ChEBI" id="CHEBI:33019"/>
        <dbReference type="ChEBI" id="CHEBI:61560"/>
        <dbReference type="ChEBI" id="CHEBI:173112"/>
        <dbReference type="EC" id="2.7.7.7"/>
    </reaction>
</comment>
<proteinExistence type="predicted"/>
<evidence type="ECO:0000256" key="3">
    <source>
        <dbReference type="ARBA" id="ARBA00048173"/>
    </source>
</evidence>
<evidence type="ECO:0000256" key="4">
    <source>
        <dbReference type="ARBA" id="ARBA00049244"/>
    </source>
</evidence>
<dbReference type="InterPro" id="IPR039537">
    <property type="entry name" value="Retrotran_Ty1/copia-like"/>
</dbReference>
<accession>A0A9Q3FT01</accession>
<feature type="compositionally biased region" description="Basic and acidic residues" evidence="5">
    <location>
        <begin position="296"/>
        <end position="313"/>
    </location>
</feature>
<dbReference type="AlphaFoldDB" id="A0A9Q3FT01"/>